<dbReference type="Proteomes" id="UP000050465">
    <property type="component" value="Unassembled WGS sequence"/>
</dbReference>
<dbReference type="PROSITE" id="PS50928">
    <property type="entry name" value="ABC_TM1"/>
    <property type="match status" value="1"/>
</dbReference>
<feature type="region of interest" description="Disordered" evidence="8">
    <location>
        <begin position="1"/>
        <end position="22"/>
    </location>
</feature>
<evidence type="ECO:0000259" key="9">
    <source>
        <dbReference type="PROSITE" id="PS50928"/>
    </source>
</evidence>
<evidence type="ECO:0000256" key="7">
    <source>
        <dbReference type="RuleBase" id="RU363032"/>
    </source>
</evidence>
<protein>
    <submittedName>
        <fullName evidence="10">ABC-type alpha-glucoside uptake system permease component AglG</fullName>
    </submittedName>
</protein>
<evidence type="ECO:0000313" key="10">
    <source>
        <dbReference type="EMBL" id="KPQ33905.1"/>
    </source>
</evidence>
<dbReference type="Gene3D" id="1.10.3720.10">
    <property type="entry name" value="MetI-like"/>
    <property type="match status" value="1"/>
</dbReference>
<dbReference type="EMBL" id="LJZR01000025">
    <property type="protein sequence ID" value="KPQ33905.1"/>
    <property type="molecule type" value="Genomic_DNA"/>
</dbReference>
<dbReference type="CDD" id="cd06261">
    <property type="entry name" value="TM_PBP2"/>
    <property type="match status" value="1"/>
</dbReference>
<feature type="transmembrane region" description="Helical" evidence="7">
    <location>
        <begin position="277"/>
        <end position="298"/>
    </location>
</feature>
<evidence type="ECO:0000256" key="6">
    <source>
        <dbReference type="ARBA" id="ARBA00023136"/>
    </source>
</evidence>
<keyword evidence="2 7" id="KW-0813">Transport</keyword>
<dbReference type="STRING" id="1666911.HLUCCA11_16615"/>
<keyword evidence="3" id="KW-1003">Cell membrane</keyword>
<feature type="transmembrane region" description="Helical" evidence="7">
    <location>
        <begin position="42"/>
        <end position="65"/>
    </location>
</feature>
<keyword evidence="5 7" id="KW-1133">Transmembrane helix</keyword>
<gene>
    <name evidence="10" type="primary">aglG</name>
    <name evidence="10" type="ORF">HLUCCA11_16615</name>
</gene>
<feature type="transmembrane region" description="Helical" evidence="7">
    <location>
        <begin position="141"/>
        <end position="162"/>
    </location>
</feature>
<evidence type="ECO:0000256" key="8">
    <source>
        <dbReference type="SAM" id="MobiDB-lite"/>
    </source>
</evidence>
<comment type="caution">
    <text evidence="10">The sequence shown here is derived from an EMBL/GenBank/DDBJ whole genome shotgun (WGS) entry which is preliminary data.</text>
</comment>
<dbReference type="GO" id="GO:0005886">
    <property type="term" value="C:plasma membrane"/>
    <property type="evidence" value="ECO:0007669"/>
    <property type="project" value="UniProtKB-SubCell"/>
</dbReference>
<dbReference type="InterPro" id="IPR035906">
    <property type="entry name" value="MetI-like_sf"/>
</dbReference>
<accession>A0A0P8BJN9</accession>
<feature type="transmembrane region" description="Helical" evidence="7">
    <location>
        <begin position="174"/>
        <end position="193"/>
    </location>
</feature>
<dbReference type="Pfam" id="PF00528">
    <property type="entry name" value="BPD_transp_1"/>
    <property type="match status" value="1"/>
</dbReference>
<keyword evidence="4 7" id="KW-0812">Transmembrane</keyword>
<feature type="transmembrane region" description="Helical" evidence="7">
    <location>
        <begin position="105"/>
        <end position="129"/>
    </location>
</feature>
<proteinExistence type="inferred from homology"/>
<feature type="domain" description="ABC transmembrane type-1" evidence="9">
    <location>
        <begin position="106"/>
        <end position="298"/>
    </location>
</feature>
<evidence type="ECO:0000256" key="3">
    <source>
        <dbReference type="ARBA" id="ARBA00022475"/>
    </source>
</evidence>
<name>A0A0P8BJN9_9CYAN</name>
<evidence type="ECO:0000256" key="1">
    <source>
        <dbReference type="ARBA" id="ARBA00004651"/>
    </source>
</evidence>
<dbReference type="PANTHER" id="PTHR43744:SF4">
    <property type="entry name" value="OSMOPROTECTIVE COMPOUNDS UPTAKE PERMEASE PROTEIN GGTD"/>
    <property type="match status" value="1"/>
</dbReference>
<reference evidence="10 11" key="1">
    <citation type="submission" date="2015-09" db="EMBL/GenBank/DDBJ databases">
        <title>Identification and resolution of microdiversity through metagenomic sequencing of parallel consortia.</title>
        <authorList>
            <person name="Nelson W.C."/>
            <person name="Romine M.F."/>
            <person name="Lindemann S.R."/>
        </authorList>
    </citation>
    <scope>NUCLEOTIDE SEQUENCE [LARGE SCALE GENOMIC DNA]</scope>
    <source>
        <strain evidence="10">Ana</strain>
    </source>
</reference>
<evidence type="ECO:0000256" key="2">
    <source>
        <dbReference type="ARBA" id="ARBA00022448"/>
    </source>
</evidence>
<comment type="subcellular location">
    <subcellularLocation>
        <location evidence="1 7">Cell membrane</location>
        <topology evidence="1 7">Multi-pass membrane protein</topology>
    </subcellularLocation>
</comment>
<dbReference type="PANTHER" id="PTHR43744">
    <property type="entry name" value="ABC TRANSPORTER PERMEASE PROTEIN MG189-RELATED-RELATED"/>
    <property type="match status" value="1"/>
</dbReference>
<feature type="compositionally biased region" description="Pro residues" evidence="8">
    <location>
        <begin position="1"/>
        <end position="18"/>
    </location>
</feature>
<evidence type="ECO:0000313" key="11">
    <source>
        <dbReference type="Proteomes" id="UP000050465"/>
    </source>
</evidence>
<feature type="transmembrane region" description="Helical" evidence="7">
    <location>
        <begin position="222"/>
        <end position="243"/>
    </location>
</feature>
<sequence length="313" mass="34201">MSIATPQPPAQSQPPNRDPVPNYVAKRHEQSKFEKLMAKAPVHIAVVGIALLWTLPTLGLLISSFRPPEALLSSGWWTVFLHPLEFTQFTLSNYQDVLSAGMGQAFLNSLVISIPATVIPIAIATFAAYALAWMDFPGRQVIFIVTVALLVVPLQMTLIPILRAYSAMGISSTFLAVWLAHAAYGLPLGVYLLRNYIGSLPKDLIEAAAVDGASYLNVFRRIIVPLSMPAIASFAVFQFLWVWNDLLVALVYLGGNQNVAPVTLVLRNIVGDRGQDWYLLTAGAFISMLVPMAVFFALQRYFVRGLLAGSVKG</sequence>
<evidence type="ECO:0000256" key="4">
    <source>
        <dbReference type="ARBA" id="ARBA00022692"/>
    </source>
</evidence>
<comment type="similarity">
    <text evidence="7">Belongs to the binding-protein-dependent transport system permease family.</text>
</comment>
<dbReference type="AlphaFoldDB" id="A0A0P8BJN9"/>
<dbReference type="InterPro" id="IPR000515">
    <property type="entry name" value="MetI-like"/>
</dbReference>
<evidence type="ECO:0000256" key="5">
    <source>
        <dbReference type="ARBA" id="ARBA00022989"/>
    </source>
</evidence>
<dbReference type="GO" id="GO:0055085">
    <property type="term" value="P:transmembrane transport"/>
    <property type="evidence" value="ECO:0007669"/>
    <property type="project" value="InterPro"/>
</dbReference>
<dbReference type="SUPFAM" id="SSF161098">
    <property type="entry name" value="MetI-like"/>
    <property type="match status" value="1"/>
</dbReference>
<dbReference type="PATRIC" id="fig|1666911.3.peg.1041"/>
<organism evidence="10 11">
    <name type="scientific">Phormidesmis priestleyi Ana</name>
    <dbReference type="NCBI Taxonomy" id="1666911"/>
    <lineage>
        <taxon>Bacteria</taxon>
        <taxon>Bacillati</taxon>
        <taxon>Cyanobacteriota</taxon>
        <taxon>Cyanophyceae</taxon>
        <taxon>Leptolyngbyales</taxon>
        <taxon>Leptolyngbyaceae</taxon>
        <taxon>Phormidesmis</taxon>
    </lineage>
</organism>
<keyword evidence="6 7" id="KW-0472">Membrane</keyword>